<feature type="transmembrane region" description="Helical" evidence="6">
    <location>
        <begin position="405"/>
        <end position="428"/>
    </location>
</feature>
<proteinExistence type="inferred from homology"/>
<dbReference type="PROSITE" id="PS00217">
    <property type="entry name" value="SUGAR_TRANSPORT_2"/>
    <property type="match status" value="1"/>
</dbReference>
<feature type="domain" description="Major facilitator superfamily (MFS) profile" evidence="7">
    <location>
        <begin position="51"/>
        <end position="459"/>
    </location>
</feature>
<dbReference type="GO" id="GO:0005351">
    <property type="term" value="F:carbohydrate:proton symporter activity"/>
    <property type="evidence" value="ECO:0007669"/>
    <property type="project" value="TreeGrafter"/>
</dbReference>
<dbReference type="CDD" id="cd17316">
    <property type="entry name" value="MFS_SV2_like"/>
    <property type="match status" value="1"/>
</dbReference>
<feature type="transmembrane region" description="Helical" evidence="6">
    <location>
        <begin position="51"/>
        <end position="75"/>
    </location>
</feature>
<keyword evidence="4 6" id="KW-1133">Transmembrane helix</keyword>
<dbReference type="Gene3D" id="1.20.1250.20">
    <property type="entry name" value="MFS general substrate transporter like domains"/>
    <property type="match status" value="1"/>
</dbReference>
<evidence type="ECO:0000256" key="2">
    <source>
        <dbReference type="ARBA" id="ARBA00010992"/>
    </source>
</evidence>
<dbReference type="PANTHER" id="PTHR48022:SF2">
    <property type="entry name" value="PLASTIDIC GLUCOSE TRANSPORTER 4"/>
    <property type="match status" value="1"/>
</dbReference>
<evidence type="ECO:0000313" key="8">
    <source>
        <dbReference type="EMBL" id="QIS20990.1"/>
    </source>
</evidence>
<dbReference type="GO" id="GO:0005886">
    <property type="term" value="C:plasma membrane"/>
    <property type="evidence" value="ECO:0007669"/>
    <property type="project" value="UniProtKB-SubCell"/>
</dbReference>
<feature type="transmembrane region" description="Helical" evidence="6">
    <location>
        <begin position="206"/>
        <end position="224"/>
    </location>
</feature>
<dbReference type="SUPFAM" id="SSF103473">
    <property type="entry name" value="MFS general substrate transporter"/>
    <property type="match status" value="1"/>
</dbReference>
<dbReference type="AlphaFoldDB" id="A0A6G9Z6A5"/>
<feature type="transmembrane region" description="Helical" evidence="6">
    <location>
        <begin position="118"/>
        <end position="137"/>
    </location>
</feature>
<feature type="transmembrane region" description="Helical" evidence="6">
    <location>
        <begin position="344"/>
        <end position="366"/>
    </location>
</feature>
<dbReference type="PANTHER" id="PTHR48022">
    <property type="entry name" value="PLASTIDIC GLUCOSE TRANSPORTER 4"/>
    <property type="match status" value="1"/>
</dbReference>
<evidence type="ECO:0000256" key="1">
    <source>
        <dbReference type="ARBA" id="ARBA00004651"/>
    </source>
</evidence>
<evidence type="ECO:0000256" key="5">
    <source>
        <dbReference type="ARBA" id="ARBA00023136"/>
    </source>
</evidence>
<dbReference type="InterPro" id="IPR005828">
    <property type="entry name" value="MFS_sugar_transport-like"/>
</dbReference>
<feature type="transmembrane region" description="Helical" evidence="6">
    <location>
        <begin position="143"/>
        <end position="165"/>
    </location>
</feature>
<feature type="transmembrane region" description="Helical" evidence="6">
    <location>
        <begin position="283"/>
        <end position="304"/>
    </location>
</feature>
<feature type="transmembrane region" description="Helical" evidence="6">
    <location>
        <begin position="372"/>
        <end position="393"/>
    </location>
</feature>
<dbReference type="Proteomes" id="UP000500953">
    <property type="component" value="Chromosome"/>
</dbReference>
<protein>
    <submittedName>
        <fullName evidence="8">MFS transporter</fullName>
    </submittedName>
</protein>
<dbReference type="Pfam" id="PF00083">
    <property type="entry name" value="Sugar_tr"/>
    <property type="match status" value="1"/>
</dbReference>
<feature type="transmembrane region" description="Helical" evidence="6">
    <location>
        <begin position="177"/>
        <end position="200"/>
    </location>
</feature>
<dbReference type="EMBL" id="CP046173">
    <property type="protein sequence ID" value="QIS20990.1"/>
    <property type="molecule type" value="Genomic_DNA"/>
</dbReference>
<gene>
    <name evidence="8" type="ORF">F6W96_24410</name>
</gene>
<accession>A0A6G9Z6A5</accession>
<feature type="transmembrane region" description="Helical" evidence="6">
    <location>
        <begin position="316"/>
        <end position="337"/>
    </location>
</feature>
<keyword evidence="3 6" id="KW-0812">Transmembrane</keyword>
<dbReference type="PROSITE" id="PS50850">
    <property type="entry name" value="MFS"/>
    <property type="match status" value="1"/>
</dbReference>
<reference evidence="8 9" key="1">
    <citation type="journal article" date="2019" name="ACS Chem. Biol.">
        <title>Identification and Mobilization of a Cryptic Antibiotic Biosynthesis Gene Locus from a Human-Pathogenic Nocardia Isolate.</title>
        <authorList>
            <person name="Herisse M."/>
            <person name="Ishida K."/>
            <person name="Porter J.L."/>
            <person name="Howden B."/>
            <person name="Hertweck C."/>
            <person name="Stinear T.P."/>
            <person name="Pidot S.J."/>
        </authorList>
    </citation>
    <scope>NUCLEOTIDE SEQUENCE [LARGE SCALE GENOMIC DNA]</scope>
    <source>
        <strain evidence="8 9">AUSMDU00012715</strain>
    </source>
</reference>
<keyword evidence="5 6" id="KW-0472">Membrane</keyword>
<dbReference type="InterPro" id="IPR050360">
    <property type="entry name" value="MFS_Sugar_Transporters"/>
</dbReference>
<evidence type="ECO:0000256" key="4">
    <source>
        <dbReference type="ARBA" id="ARBA00022989"/>
    </source>
</evidence>
<feature type="transmembrane region" description="Helical" evidence="6">
    <location>
        <begin position="87"/>
        <end position="111"/>
    </location>
</feature>
<evidence type="ECO:0000313" key="9">
    <source>
        <dbReference type="Proteomes" id="UP000500953"/>
    </source>
</evidence>
<feature type="transmembrane region" description="Helical" evidence="6">
    <location>
        <begin position="434"/>
        <end position="455"/>
    </location>
</feature>
<evidence type="ECO:0000256" key="3">
    <source>
        <dbReference type="ARBA" id="ARBA00022692"/>
    </source>
</evidence>
<dbReference type="InterPro" id="IPR036259">
    <property type="entry name" value="MFS_trans_sf"/>
</dbReference>
<dbReference type="InterPro" id="IPR005829">
    <property type="entry name" value="Sugar_transporter_CS"/>
</dbReference>
<name>A0A6G9Z6A5_9NOCA</name>
<organism evidence="8 9">
    <name type="scientific">Nocardia terpenica</name>
    <dbReference type="NCBI Taxonomy" id="455432"/>
    <lineage>
        <taxon>Bacteria</taxon>
        <taxon>Bacillati</taxon>
        <taxon>Actinomycetota</taxon>
        <taxon>Actinomycetes</taxon>
        <taxon>Mycobacteriales</taxon>
        <taxon>Nocardiaceae</taxon>
        <taxon>Nocardia</taxon>
    </lineage>
</organism>
<dbReference type="InterPro" id="IPR020846">
    <property type="entry name" value="MFS_dom"/>
</dbReference>
<sequence length="488" mass="52518">MRIVQRALFRCQRFDTFDCAAVAQLTVGEVFAMTHAEPIVGPGAWRFLKRLTAVTAGGMFIDGYIFAVIAVTMALQTFKDDLRVTPTWAGLISSATLIGIFVGAITFGYITDRIGRRVMFLADLAGFAIASVLLFFVQAPWQMFALGLVMGLAVGADYAIGSPLITEFAPTSLRARLTSFLQIAWNLGYVVAFLIGYLITRAYPEQWRLVLASAVIPAAVCLIARHGLPESPRWLLAQGRRAEAEAVLAQLDWRLDEGDFGAERADGVSFATIFSRDYRGRTFFVSAFWLCLVLPYFAIVFFQADVLRALHLENPIAAALLGTMVALAGAVLGWLLIERVGRRRLLIVPLWITGIALFVVAFDAALPRAVVAIAFFVYLFAYGVASILCGVYPMELFPTSVRTSAVGFASSASRVGAAIGTFALPIALDHWSVGGTMAVMGTVCVAGAIVSQYLAPETTGRSLVEVSARTARGSGRAAEIAVGEPEAA</sequence>
<evidence type="ECO:0000259" key="7">
    <source>
        <dbReference type="PROSITE" id="PS50850"/>
    </source>
</evidence>
<evidence type="ECO:0000256" key="6">
    <source>
        <dbReference type="SAM" id="Phobius"/>
    </source>
</evidence>
<comment type="subcellular location">
    <subcellularLocation>
        <location evidence="1">Cell membrane</location>
        <topology evidence="1">Multi-pass membrane protein</topology>
    </subcellularLocation>
</comment>
<comment type="similarity">
    <text evidence="2">Belongs to the major facilitator superfamily. Sugar transporter (TC 2.A.1.1) family.</text>
</comment>